<evidence type="ECO:0000256" key="13">
    <source>
        <dbReference type="ARBA" id="ARBA00048212"/>
    </source>
</evidence>
<keyword evidence="12" id="KW-0100">Branched-chain amino acid biosynthesis</keyword>
<dbReference type="InterPro" id="IPR043132">
    <property type="entry name" value="BCAT-like_C"/>
</dbReference>
<dbReference type="SUPFAM" id="SSF56752">
    <property type="entry name" value="D-aminoacid aminotransferase-like PLP-dependent enzymes"/>
    <property type="match status" value="1"/>
</dbReference>
<evidence type="ECO:0000313" key="17">
    <source>
        <dbReference type="EMBL" id="SUV52555.1"/>
    </source>
</evidence>
<dbReference type="GO" id="GO:0052654">
    <property type="term" value="F:L-leucine-2-oxoglutarate transaminase activity"/>
    <property type="evidence" value="ECO:0007669"/>
    <property type="project" value="RHEA"/>
</dbReference>
<dbReference type="GO" id="GO:0052655">
    <property type="term" value="F:L-valine-2-oxoglutarate transaminase activity"/>
    <property type="evidence" value="ECO:0007669"/>
    <property type="project" value="RHEA"/>
</dbReference>
<dbReference type="RefSeq" id="WP_002664949.1">
    <property type="nucleotide sequence ID" value="NZ_UFTJ01000003.1"/>
</dbReference>
<evidence type="ECO:0000256" key="9">
    <source>
        <dbReference type="ARBA" id="ARBA00022605"/>
    </source>
</evidence>
<dbReference type="UniPathway" id="UPA00048">
    <property type="reaction ID" value="UER00073"/>
</dbReference>
<dbReference type="UniPathway" id="UPA00047">
    <property type="reaction ID" value="UER00058"/>
</dbReference>
<evidence type="ECO:0000256" key="2">
    <source>
        <dbReference type="ARBA" id="ARBA00003109"/>
    </source>
</evidence>
<organism evidence="17 18">
    <name type="scientific">Bergeyella zoohelcum</name>
    <dbReference type="NCBI Taxonomy" id="1015"/>
    <lineage>
        <taxon>Bacteria</taxon>
        <taxon>Pseudomonadati</taxon>
        <taxon>Bacteroidota</taxon>
        <taxon>Flavobacteriia</taxon>
        <taxon>Flavobacteriales</taxon>
        <taxon>Weeksellaceae</taxon>
        <taxon>Bergeyella</taxon>
    </lineage>
</organism>
<dbReference type="Proteomes" id="UP000255515">
    <property type="component" value="Unassembled WGS sequence"/>
</dbReference>
<dbReference type="NCBIfam" id="NF009897">
    <property type="entry name" value="PRK13357.1"/>
    <property type="match status" value="1"/>
</dbReference>
<name>A0A380ZU79_9FLAO</name>
<accession>A0A380ZU79</accession>
<sequence length="359" mass="40294">MIIQKTTNSKVGQFDPNNFEFGDHFIDHMLICEYENGAWGEAKIVPYGALPFSPANMAFNYGQACFEGMKAYKDAEGEIFLFRPEKNYARINKSATRLAMPEVPEEVFMNGLKALMDIDRDWVPHGEDKALYIRPLIFATEEALKARVANKYMFAIVAAPSKSYYAAPVAVKISDYYSRAASGGVGFAKAAGNYAASFYPTQLAIEEGYDQIIWTDDSTHEYFEESGTMNVMVRINDEIFTPPTSDKILDGVTRDSFINLAKKNGITVHETPVAVKKVIEAIKDGSLKEIWGVGTAVVTTQFRMVGYKGEQYELPVLSKEESFALTLKEELLGIQANRMEDPFGWRQKVEKGFAQQFEK</sequence>
<comment type="catalytic activity">
    <reaction evidence="13">
        <text>L-valine + 2-oxoglutarate = 3-methyl-2-oxobutanoate + L-glutamate</text>
        <dbReference type="Rhea" id="RHEA:24813"/>
        <dbReference type="ChEBI" id="CHEBI:11851"/>
        <dbReference type="ChEBI" id="CHEBI:16810"/>
        <dbReference type="ChEBI" id="CHEBI:29985"/>
        <dbReference type="ChEBI" id="CHEBI:57762"/>
        <dbReference type="EC" id="2.6.1.42"/>
    </reaction>
</comment>
<dbReference type="CDD" id="cd01557">
    <property type="entry name" value="BCAT_beta_family"/>
    <property type="match status" value="1"/>
</dbReference>
<dbReference type="GO" id="GO:0052656">
    <property type="term" value="F:L-isoleucine-2-oxoglutarate transaminase activity"/>
    <property type="evidence" value="ECO:0007669"/>
    <property type="project" value="RHEA"/>
</dbReference>
<evidence type="ECO:0000256" key="16">
    <source>
        <dbReference type="PIRSR" id="PIRSR006468-1"/>
    </source>
</evidence>
<evidence type="ECO:0000256" key="11">
    <source>
        <dbReference type="ARBA" id="ARBA00022898"/>
    </source>
</evidence>
<evidence type="ECO:0000256" key="8">
    <source>
        <dbReference type="ARBA" id="ARBA00022576"/>
    </source>
</evidence>
<feature type="modified residue" description="N6-(pyridoxal phosphate)lysine" evidence="16">
    <location>
        <position position="189"/>
    </location>
</feature>
<evidence type="ECO:0000256" key="14">
    <source>
        <dbReference type="ARBA" id="ARBA00048798"/>
    </source>
</evidence>
<comment type="catalytic activity">
    <reaction evidence="15">
        <text>L-leucine + 2-oxoglutarate = 4-methyl-2-oxopentanoate + L-glutamate</text>
        <dbReference type="Rhea" id="RHEA:18321"/>
        <dbReference type="ChEBI" id="CHEBI:16810"/>
        <dbReference type="ChEBI" id="CHEBI:17865"/>
        <dbReference type="ChEBI" id="CHEBI:29985"/>
        <dbReference type="ChEBI" id="CHEBI:57427"/>
        <dbReference type="EC" id="2.6.1.42"/>
    </reaction>
</comment>
<protein>
    <recommendedName>
        <fullName evidence="7">branched-chain-amino-acid transaminase</fullName>
        <ecNumber evidence="7">2.6.1.42</ecNumber>
    </recommendedName>
</protein>
<dbReference type="Pfam" id="PF01063">
    <property type="entry name" value="Aminotran_4"/>
    <property type="match status" value="1"/>
</dbReference>
<evidence type="ECO:0000256" key="12">
    <source>
        <dbReference type="ARBA" id="ARBA00023304"/>
    </source>
</evidence>
<dbReference type="AlphaFoldDB" id="A0A380ZU79"/>
<dbReference type="EMBL" id="UFTJ01000003">
    <property type="protein sequence ID" value="SUV52555.1"/>
    <property type="molecule type" value="Genomic_DNA"/>
</dbReference>
<dbReference type="EC" id="2.6.1.42" evidence="7"/>
<evidence type="ECO:0000313" key="18">
    <source>
        <dbReference type="Proteomes" id="UP000255515"/>
    </source>
</evidence>
<keyword evidence="11" id="KW-0663">Pyridoxal phosphate</keyword>
<dbReference type="GO" id="GO:0009098">
    <property type="term" value="P:L-leucine biosynthetic process"/>
    <property type="evidence" value="ECO:0007669"/>
    <property type="project" value="UniProtKB-UniPathway"/>
</dbReference>
<comment type="similarity">
    <text evidence="6">Belongs to the class-IV pyridoxal-phosphate-dependent aminotransferase family.</text>
</comment>
<dbReference type="Gene3D" id="3.30.470.10">
    <property type="match status" value="1"/>
</dbReference>
<evidence type="ECO:0000256" key="15">
    <source>
        <dbReference type="ARBA" id="ARBA00049229"/>
    </source>
</evidence>
<dbReference type="PIRSF" id="PIRSF006468">
    <property type="entry name" value="BCAT1"/>
    <property type="match status" value="1"/>
</dbReference>
<evidence type="ECO:0000256" key="7">
    <source>
        <dbReference type="ARBA" id="ARBA00013053"/>
    </source>
</evidence>
<dbReference type="GO" id="GO:0009097">
    <property type="term" value="P:isoleucine biosynthetic process"/>
    <property type="evidence" value="ECO:0007669"/>
    <property type="project" value="UniProtKB-UniPathway"/>
</dbReference>
<dbReference type="InterPro" id="IPR043131">
    <property type="entry name" value="BCAT-like_N"/>
</dbReference>
<evidence type="ECO:0000256" key="4">
    <source>
        <dbReference type="ARBA" id="ARBA00004931"/>
    </source>
</evidence>
<keyword evidence="10 17" id="KW-0808">Transferase</keyword>
<comment type="pathway">
    <text evidence="5">Amino-acid biosynthesis; L-leucine biosynthesis; L-leucine from 3-methyl-2-oxobutanoate: step 4/4.</text>
</comment>
<evidence type="ECO:0000256" key="3">
    <source>
        <dbReference type="ARBA" id="ARBA00004824"/>
    </source>
</evidence>
<comment type="pathway">
    <text evidence="4">Amino-acid biosynthesis; L-valine biosynthesis; L-valine from pyruvate: step 4/4.</text>
</comment>
<dbReference type="GO" id="GO:0009099">
    <property type="term" value="P:L-valine biosynthetic process"/>
    <property type="evidence" value="ECO:0007669"/>
    <property type="project" value="UniProtKB-UniPathway"/>
</dbReference>
<comment type="cofactor">
    <cofactor evidence="1">
        <name>pyridoxal 5'-phosphate</name>
        <dbReference type="ChEBI" id="CHEBI:597326"/>
    </cofactor>
</comment>
<dbReference type="PANTHER" id="PTHR11825:SF44">
    <property type="entry name" value="BRANCHED-CHAIN-AMINO-ACID AMINOTRANSFERASE"/>
    <property type="match status" value="1"/>
</dbReference>
<proteinExistence type="inferred from homology"/>
<evidence type="ECO:0000256" key="1">
    <source>
        <dbReference type="ARBA" id="ARBA00001933"/>
    </source>
</evidence>
<reference evidence="17 18" key="1">
    <citation type="submission" date="2018-06" db="EMBL/GenBank/DDBJ databases">
        <authorList>
            <consortium name="Pathogen Informatics"/>
            <person name="Doyle S."/>
        </authorList>
    </citation>
    <scope>NUCLEOTIDE SEQUENCE [LARGE SCALE GENOMIC DNA]</scope>
    <source>
        <strain evidence="17 18">NCTC11661</strain>
    </source>
</reference>
<keyword evidence="9" id="KW-0028">Amino-acid biosynthesis</keyword>
<keyword evidence="8 17" id="KW-0032">Aminotransferase</keyword>
<evidence type="ECO:0000256" key="6">
    <source>
        <dbReference type="ARBA" id="ARBA00009320"/>
    </source>
</evidence>
<dbReference type="UniPathway" id="UPA00049">
    <property type="reaction ID" value="UER00062"/>
</dbReference>
<dbReference type="InterPro" id="IPR033939">
    <property type="entry name" value="BCAT_family"/>
</dbReference>
<gene>
    <name evidence="17" type="primary">ilvE</name>
    <name evidence="17" type="ORF">NCTC11661_01694</name>
</gene>
<dbReference type="NCBIfam" id="TIGR01123">
    <property type="entry name" value="ilvE_II"/>
    <property type="match status" value="1"/>
</dbReference>
<evidence type="ECO:0000256" key="10">
    <source>
        <dbReference type="ARBA" id="ARBA00022679"/>
    </source>
</evidence>
<dbReference type="PANTHER" id="PTHR11825">
    <property type="entry name" value="SUBGROUP IIII AMINOTRANSFERASE"/>
    <property type="match status" value="1"/>
</dbReference>
<comment type="function">
    <text evidence="2">Acts on leucine, isoleucine and valine.</text>
</comment>
<comment type="catalytic activity">
    <reaction evidence="14">
        <text>L-isoleucine + 2-oxoglutarate = (S)-3-methyl-2-oxopentanoate + L-glutamate</text>
        <dbReference type="Rhea" id="RHEA:24801"/>
        <dbReference type="ChEBI" id="CHEBI:16810"/>
        <dbReference type="ChEBI" id="CHEBI:29985"/>
        <dbReference type="ChEBI" id="CHEBI:35146"/>
        <dbReference type="ChEBI" id="CHEBI:58045"/>
        <dbReference type="EC" id="2.6.1.42"/>
    </reaction>
</comment>
<dbReference type="Gene3D" id="3.20.10.10">
    <property type="entry name" value="D-amino Acid Aminotransferase, subunit A, domain 2"/>
    <property type="match status" value="1"/>
</dbReference>
<evidence type="ECO:0000256" key="5">
    <source>
        <dbReference type="ARBA" id="ARBA00005072"/>
    </source>
</evidence>
<dbReference type="InterPro" id="IPR036038">
    <property type="entry name" value="Aminotransferase-like"/>
</dbReference>
<dbReference type="InterPro" id="IPR005786">
    <property type="entry name" value="B_amino_transII"/>
</dbReference>
<comment type="pathway">
    <text evidence="3">Amino-acid biosynthesis; L-isoleucine biosynthesis; L-isoleucine from 2-oxobutanoate: step 4/4.</text>
</comment>
<dbReference type="InterPro" id="IPR001544">
    <property type="entry name" value="Aminotrans_IV"/>
</dbReference>